<feature type="domain" description="ABM" evidence="1">
    <location>
        <begin position="3"/>
        <end position="94"/>
    </location>
</feature>
<evidence type="ECO:0000259" key="1">
    <source>
        <dbReference type="PROSITE" id="PS51725"/>
    </source>
</evidence>
<dbReference type="Proteomes" id="UP001165678">
    <property type="component" value="Unassembled WGS sequence"/>
</dbReference>
<organism evidence="2 3">
    <name type="scientific">Larsenimonas rhizosphaerae</name>
    <dbReference type="NCBI Taxonomy" id="2944682"/>
    <lineage>
        <taxon>Bacteria</taxon>
        <taxon>Pseudomonadati</taxon>
        <taxon>Pseudomonadota</taxon>
        <taxon>Gammaproteobacteria</taxon>
        <taxon>Oceanospirillales</taxon>
        <taxon>Halomonadaceae</taxon>
        <taxon>Larsenimonas</taxon>
    </lineage>
</organism>
<keyword evidence="2" id="KW-0560">Oxidoreductase</keyword>
<comment type="caution">
    <text evidence="2">The sequence shown here is derived from an EMBL/GenBank/DDBJ whole genome shotgun (WGS) entry which is preliminary data.</text>
</comment>
<proteinExistence type="predicted"/>
<dbReference type="InterPro" id="IPR011008">
    <property type="entry name" value="Dimeric_a/b-barrel"/>
</dbReference>
<dbReference type="EMBL" id="JAPIVE010000001">
    <property type="protein sequence ID" value="MCX2523274.1"/>
    <property type="molecule type" value="Genomic_DNA"/>
</dbReference>
<evidence type="ECO:0000313" key="2">
    <source>
        <dbReference type="EMBL" id="MCX2523274.1"/>
    </source>
</evidence>
<protein>
    <submittedName>
        <fullName evidence="2">Antibiotic biosynthesis monooxygenase</fullName>
    </submittedName>
</protein>
<dbReference type="AlphaFoldDB" id="A0AA41ZFL9"/>
<dbReference type="RefSeq" id="WP_265895582.1">
    <property type="nucleotide sequence ID" value="NZ_JAPIVE010000001.1"/>
</dbReference>
<dbReference type="PROSITE" id="PS51725">
    <property type="entry name" value="ABM"/>
    <property type="match status" value="1"/>
</dbReference>
<dbReference type="Gene3D" id="3.30.70.100">
    <property type="match status" value="1"/>
</dbReference>
<sequence length="104" mass="12038">MSYIVTNRVPVKAAWHEEFERRFRARAGQIDAQPGFVRMRILRPTEESTPWVVETEWENESAFRQWVGSDDFRKAHADPMPKEAFGDGGGLEQFDVVIDSDHSE</sequence>
<dbReference type="InterPro" id="IPR050404">
    <property type="entry name" value="Heme-degrading_MO"/>
</dbReference>
<evidence type="ECO:0000313" key="3">
    <source>
        <dbReference type="Proteomes" id="UP001165678"/>
    </source>
</evidence>
<dbReference type="PANTHER" id="PTHR34474:SF2">
    <property type="entry name" value="SIGNAL TRANSDUCTION PROTEIN TRAP"/>
    <property type="match status" value="1"/>
</dbReference>
<dbReference type="PANTHER" id="PTHR34474">
    <property type="entry name" value="SIGNAL TRANSDUCTION PROTEIN TRAP"/>
    <property type="match status" value="1"/>
</dbReference>
<dbReference type="Pfam" id="PF03992">
    <property type="entry name" value="ABM"/>
    <property type="match status" value="1"/>
</dbReference>
<name>A0AA41ZFL9_9GAMM</name>
<accession>A0AA41ZFL9</accession>
<reference evidence="2" key="1">
    <citation type="submission" date="2022-11" db="EMBL/GenBank/DDBJ databases">
        <title>Larsenimonas rhizosphaerae sp. nov., isolated from a tidal mudflat.</title>
        <authorList>
            <person name="Lee S.D."/>
            <person name="Kim I.S."/>
        </authorList>
    </citation>
    <scope>NUCLEOTIDE SEQUENCE</scope>
    <source>
        <strain evidence="2">GH2-1</strain>
    </source>
</reference>
<dbReference type="InterPro" id="IPR007138">
    <property type="entry name" value="ABM_dom"/>
</dbReference>
<keyword evidence="2" id="KW-0503">Monooxygenase</keyword>
<gene>
    <name evidence="2" type="ORF">OQ287_03390</name>
</gene>
<dbReference type="GO" id="GO:0004497">
    <property type="term" value="F:monooxygenase activity"/>
    <property type="evidence" value="ECO:0007669"/>
    <property type="project" value="UniProtKB-KW"/>
</dbReference>
<dbReference type="SUPFAM" id="SSF54909">
    <property type="entry name" value="Dimeric alpha+beta barrel"/>
    <property type="match status" value="1"/>
</dbReference>
<keyword evidence="3" id="KW-1185">Reference proteome</keyword>